<feature type="domain" description="Resolvase HTH" evidence="2">
    <location>
        <begin position="30"/>
        <end position="60"/>
    </location>
</feature>
<dbReference type="Pfam" id="PF02796">
    <property type="entry name" value="HTH_7"/>
    <property type="match status" value="1"/>
</dbReference>
<evidence type="ECO:0000313" key="3">
    <source>
        <dbReference type="EMBL" id="MCW2307900.1"/>
    </source>
</evidence>
<dbReference type="RefSeq" id="WP_264601528.1">
    <property type="nucleotide sequence ID" value="NZ_JAOQNS010000005.1"/>
</dbReference>
<dbReference type="InterPro" id="IPR006120">
    <property type="entry name" value="Resolvase_HTH_dom"/>
</dbReference>
<dbReference type="EMBL" id="JAOQNS010000005">
    <property type="protein sequence ID" value="MCW2307900.1"/>
    <property type="molecule type" value="Genomic_DNA"/>
</dbReference>
<organism evidence="3 4">
    <name type="scientific">Rhodobium gokarnense</name>
    <dbReference type="NCBI Taxonomy" id="364296"/>
    <lineage>
        <taxon>Bacteria</taxon>
        <taxon>Pseudomonadati</taxon>
        <taxon>Pseudomonadota</taxon>
        <taxon>Alphaproteobacteria</taxon>
        <taxon>Hyphomicrobiales</taxon>
        <taxon>Rhodobiaceae</taxon>
        <taxon>Rhodobium</taxon>
    </lineage>
</organism>
<comment type="caution">
    <text evidence="3">The sequence shown here is derived from an EMBL/GenBank/DDBJ whole genome shotgun (WGS) entry which is preliminary data.</text>
</comment>
<dbReference type="Proteomes" id="UP001209755">
    <property type="component" value="Unassembled WGS sequence"/>
</dbReference>
<keyword evidence="4" id="KW-1185">Reference proteome</keyword>
<gene>
    <name evidence="3" type="ORF">M2319_002237</name>
</gene>
<sequence length="177" mass="19668">MTDTPEKDPPDDGAQEPPGADPPDADALRHQARKLYEAGTLSIAETCETLKISRSRLYRWVRAGNWKRRYDEPRRAGAKVEAGDQERRIAALYRAYEREVEEIERRFAEPSTTRTTGKADDASARKIAALVQTLAKLNELDAATKNASGTDDASGDIEGLRKELARRLARMRGGGKE</sequence>
<evidence type="ECO:0000313" key="4">
    <source>
        <dbReference type="Proteomes" id="UP001209755"/>
    </source>
</evidence>
<feature type="region of interest" description="Disordered" evidence="1">
    <location>
        <begin position="1"/>
        <end position="26"/>
    </location>
</feature>
<evidence type="ECO:0000256" key="1">
    <source>
        <dbReference type="SAM" id="MobiDB-lite"/>
    </source>
</evidence>
<feature type="compositionally biased region" description="Basic and acidic residues" evidence="1">
    <location>
        <begin position="1"/>
        <end position="10"/>
    </location>
</feature>
<name>A0ABT3HC02_9HYPH</name>
<proteinExistence type="predicted"/>
<accession>A0ABT3HC02</accession>
<evidence type="ECO:0000259" key="2">
    <source>
        <dbReference type="Pfam" id="PF02796"/>
    </source>
</evidence>
<reference evidence="4" key="1">
    <citation type="submission" date="2023-07" db="EMBL/GenBank/DDBJ databases">
        <title>Genome sequencing of Purple Non-Sulfur Bacteria from various extreme environments.</title>
        <authorList>
            <person name="Mayer M."/>
        </authorList>
    </citation>
    <scope>NUCLEOTIDE SEQUENCE [LARGE SCALE GENOMIC DNA]</scope>
    <source>
        <strain evidence="4">DSM 17935</strain>
    </source>
</reference>
<protein>
    <submittedName>
        <fullName evidence="3">Transposase</fullName>
    </submittedName>
</protein>